<accession>A0A7C9RII5</accession>
<sequence length="167" mass="18110">MNSSTTAGKPLTGRAVLVMLVAFFGVVIGVNLLMMRFAIDTMSGTDVDSAYRASLAYEREIQTAHEQDTRHWRVEAHVARGPANSASVRIVAHDSKGAPLTGLDFSARLERPADKRADRTIALTEVETGIYKGSAEGVLPGQWNLVLEGDAGGKRVFRSRNHVMLSD</sequence>
<dbReference type="Pfam" id="PF05751">
    <property type="entry name" value="FixH"/>
    <property type="match status" value="1"/>
</dbReference>
<dbReference type="InterPro" id="IPR008620">
    <property type="entry name" value="FixH"/>
</dbReference>
<keyword evidence="1" id="KW-1133">Transmembrane helix</keyword>
<keyword evidence="1" id="KW-0472">Membrane</keyword>
<evidence type="ECO:0000313" key="2">
    <source>
        <dbReference type="EMBL" id="NGX98097.1"/>
    </source>
</evidence>
<dbReference type="EMBL" id="JAAMRR010001198">
    <property type="protein sequence ID" value="NGX98097.1"/>
    <property type="molecule type" value="Genomic_DNA"/>
</dbReference>
<comment type="caution">
    <text evidence="2">The sequence shown here is derived from an EMBL/GenBank/DDBJ whole genome shotgun (WGS) entry which is preliminary data.</text>
</comment>
<keyword evidence="3" id="KW-1185">Reference proteome</keyword>
<reference evidence="2" key="1">
    <citation type="submission" date="2020-02" db="EMBL/GenBank/DDBJ databases">
        <title>Draft genome sequence of Candidatus Afipia apatlaquensis IBT-C3, a potential strain for decolorization of textile dyes.</title>
        <authorList>
            <person name="Sanchez-Reyes A."/>
            <person name="Breton-Deval L."/>
            <person name="Mangelson H."/>
            <person name="Sanchez-Flores A."/>
        </authorList>
    </citation>
    <scope>NUCLEOTIDE SEQUENCE [LARGE SCALE GENOMIC DNA]</scope>
    <source>
        <strain evidence="2">IBT-C3</strain>
    </source>
</reference>
<dbReference type="Proteomes" id="UP000480266">
    <property type="component" value="Unassembled WGS sequence"/>
</dbReference>
<dbReference type="PIRSF" id="PIRSF011386">
    <property type="entry name" value="FixH"/>
    <property type="match status" value="1"/>
</dbReference>
<dbReference type="InterPro" id="IPR018037">
    <property type="entry name" value="FixH_proteobacterial"/>
</dbReference>
<proteinExistence type="predicted"/>
<protein>
    <submittedName>
        <fullName evidence="2">FixH family protein</fullName>
    </submittedName>
</protein>
<keyword evidence="1" id="KW-0812">Transmembrane</keyword>
<name>A0A7C9RII5_9BRAD</name>
<dbReference type="AlphaFoldDB" id="A0A7C9RII5"/>
<evidence type="ECO:0000313" key="3">
    <source>
        <dbReference type="Proteomes" id="UP000480266"/>
    </source>
</evidence>
<evidence type="ECO:0000256" key="1">
    <source>
        <dbReference type="SAM" id="Phobius"/>
    </source>
</evidence>
<gene>
    <name evidence="2" type="ORF">G4V63_23700</name>
</gene>
<organism evidence="2 3">
    <name type="scientific">Candidatus Afipia apatlaquensis</name>
    <dbReference type="NCBI Taxonomy" id="2712852"/>
    <lineage>
        <taxon>Bacteria</taxon>
        <taxon>Pseudomonadati</taxon>
        <taxon>Pseudomonadota</taxon>
        <taxon>Alphaproteobacteria</taxon>
        <taxon>Hyphomicrobiales</taxon>
        <taxon>Nitrobacteraceae</taxon>
        <taxon>Afipia</taxon>
    </lineage>
</organism>
<feature type="transmembrane region" description="Helical" evidence="1">
    <location>
        <begin position="15"/>
        <end position="34"/>
    </location>
</feature>